<evidence type="ECO:0000256" key="7">
    <source>
        <dbReference type="ARBA" id="ARBA00023157"/>
    </source>
</evidence>
<evidence type="ECO:0000256" key="9">
    <source>
        <dbReference type="ARBA" id="ARBA00023288"/>
    </source>
</evidence>
<feature type="signal peptide" evidence="11">
    <location>
        <begin position="1"/>
        <end position="26"/>
    </location>
</feature>
<feature type="chain" id="PRO_5041952206" description="Protein Wnt" evidence="11">
    <location>
        <begin position="27"/>
        <end position="235"/>
    </location>
</feature>
<evidence type="ECO:0000256" key="6">
    <source>
        <dbReference type="ARBA" id="ARBA00022687"/>
    </source>
</evidence>
<gene>
    <name evidence="12" type="ORF">LSH36_486g01033</name>
</gene>
<organism evidence="12 13">
    <name type="scientific">Paralvinella palmiformis</name>
    <dbReference type="NCBI Taxonomy" id="53620"/>
    <lineage>
        <taxon>Eukaryota</taxon>
        <taxon>Metazoa</taxon>
        <taxon>Spiralia</taxon>
        <taxon>Lophotrochozoa</taxon>
        <taxon>Annelida</taxon>
        <taxon>Polychaeta</taxon>
        <taxon>Sedentaria</taxon>
        <taxon>Canalipalpata</taxon>
        <taxon>Terebellida</taxon>
        <taxon>Terebelliformia</taxon>
        <taxon>Alvinellidae</taxon>
        <taxon>Paralvinella</taxon>
    </lineage>
</organism>
<dbReference type="GO" id="GO:0005615">
    <property type="term" value="C:extracellular space"/>
    <property type="evidence" value="ECO:0007669"/>
    <property type="project" value="TreeGrafter"/>
</dbReference>
<dbReference type="GO" id="GO:0005109">
    <property type="term" value="F:frizzled binding"/>
    <property type="evidence" value="ECO:0007669"/>
    <property type="project" value="TreeGrafter"/>
</dbReference>
<evidence type="ECO:0000256" key="11">
    <source>
        <dbReference type="SAM" id="SignalP"/>
    </source>
</evidence>
<evidence type="ECO:0000256" key="3">
    <source>
        <dbReference type="ARBA" id="ARBA00022473"/>
    </source>
</evidence>
<keyword evidence="8" id="KW-0325">Glycoprotein</keyword>
<keyword evidence="3 10" id="KW-0217">Developmental protein</keyword>
<dbReference type="GO" id="GO:0060070">
    <property type="term" value="P:canonical Wnt signaling pathway"/>
    <property type="evidence" value="ECO:0007669"/>
    <property type="project" value="TreeGrafter"/>
</dbReference>
<dbReference type="SMART" id="SM00097">
    <property type="entry name" value="WNT1"/>
    <property type="match status" value="1"/>
</dbReference>
<comment type="subcellular location">
    <subcellularLocation>
        <location evidence="1 10">Secreted</location>
        <location evidence="1 10">Extracellular space</location>
        <location evidence="1 10">Extracellular matrix</location>
    </subcellularLocation>
</comment>
<name>A0AAD9J8R7_9ANNE</name>
<keyword evidence="13" id="KW-1185">Reference proteome</keyword>
<accession>A0AAD9J8R7</accession>
<dbReference type="GO" id="GO:0005125">
    <property type="term" value="F:cytokine activity"/>
    <property type="evidence" value="ECO:0007669"/>
    <property type="project" value="TreeGrafter"/>
</dbReference>
<evidence type="ECO:0000256" key="5">
    <source>
        <dbReference type="ARBA" id="ARBA00022530"/>
    </source>
</evidence>
<dbReference type="Proteomes" id="UP001208570">
    <property type="component" value="Unassembled WGS sequence"/>
</dbReference>
<evidence type="ECO:0000313" key="13">
    <source>
        <dbReference type="Proteomes" id="UP001208570"/>
    </source>
</evidence>
<evidence type="ECO:0000256" key="1">
    <source>
        <dbReference type="ARBA" id="ARBA00004498"/>
    </source>
</evidence>
<dbReference type="PANTHER" id="PTHR12027">
    <property type="entry name" value="WNT RELATED"/>
    <property type="match status" value="1"/>
</dbReference>
<dbReference type="PANTHER" id="PTHR12027:SF101">
    <property type="entry name" value="PROTEIN WNT-4"/>
    <property type="match status" value="1"/>
</dbReference>
<protein>
    <recommendedName>
        <fullName evidence="10">Protein Wnt</fullName>
    </recommendedName>
</protein>
<comment type="similarity">
    <text evidence="2 10">Belongs to the Wnt family.</text>
</comment>
<dbReference type="GO" id="GO:0045165">
    <property type="term" value="P:cell fate commitment"/>
    <property type="evidence" value="ECO:0007669"/>
    <property type="project" value="TreeGrafter"/>
</dbReference>
<dbReference type="AlphaFoldDB" id="A0AAD9J8R7"/>
<evidence type="ECO:0000256" key="10">
    <source>
        <dbReference type="RuleBase" id="RU003500"/>
    </source>
</evidence>
<keyword evidence="5" id="KW-0272">Extracellular matrix</keyword>
<sequence>MKLMTSSVHLQLILLIIEEFWSGTSGIRWLALATVADTGHIATEEKCDILVGLNKRQKRVCRKHVELMDYVKNGAKMAIEECQSQFKNRRWNCSMVDPVSVFGNVLNQGTREAAFVHAISAAGVSHAVTMGCSTGQMEQCGCDRTVKGTSSEGFEWSGCSHNVAYGNAFSEMFVDARERTKGKGAYRALMNLHNNKAGRKVTDLLITSPPASSTRGLHLDIVRVTSEEGGAGVAF</sequence>
<reference evidence="12" key="1">
    <citation type="journal article" date="2023" name="Mol. Biol. Evol.">
        <title>Third-Generation Sequencing Reveals the Adaptive Role of the Epigenome in Three Deep-Sea Polychaetes.</title>
        <authorList>
            <person name="Perez M."/>
            <person name="Aroh O."/>
            <person name="Sun Y."/>
            <person name="Lan Y."/>
            <person name="Juniper S.K."/>
            <person name="Young C.R."/>
            <person name="Angers B."/>
            <person name="Qian P.Y."/>
        </authorList>
    </citation>
    <scope>NUCLEOTIDE SEQUENCE</scope>
    <source>
        <strain evidence="12">P08H-3</strain>
    </source>
</reference>
<comment type="function">
    <text evidence="10">Ligand for members of the frizzled family of seven transmembrane receptors.</text>
</comment>
<evidence type="ECO:0000256" key="8">
    <source>
        <dbReference type="ARBA" id="ARBA00023180"/>
    </source>
</evidence>
<dbReference type="GO" id="GO:0030182">
    <property type="term" value="P:neuron differentiation"/>
    <property type="evidence" value="ECO:0007669"/>
    <property type="project" value="TreeGrafter"/>
</dbReference>
<evidence type="ECO:0000256" key="4">
    <source>
        <dbReference type="ARBA" id="ARBA00022525"/>
    </source>
</evidence>
<keyword evidence="6 10" id="KW-0879">Wnt signaling pathway</keyword>
<keyword evidence="7" id="KW-1015">Disulfide bond</keyword>
<comment type="caution">
    <text evidence="12">The sequence shown here is derived from an EMBL/GenBank/DDBJ whole genome shotgun (WGS) entry which is preliminary data.</text>
</comment>
<dbReference type="EMBL" id="JAODUP010000486">
    <property type="protein sequence ID" value="KAK2148707.1"/>
    <property type="molecule type" value="Genomic_DNA"/>
</dbReference>
<keyword evidence="4" id="KW-0964">Secreted</keyword>
<keyword evidence="11" id="KW-0732">Signal</keyword>
<keyword evidence="9" id="KW-0449">Lipoprotein</keyword>
<evidence type="ECO:0000256" key="2">
    <source>
        <dbReference type="ARBA" id="ARBA00005683"/>
    </source>
</evidence>
<evidence type="ECO:0000313" key="12">
    <source>
        <dbReference type="EMBL" id="KAK2148707.1"/>
    </source>
</evidence>
<proteinExistence type="inferred from homology"/>
<dbReference type="PRINTS" id="PR01349">
    <property type="entry name" value="WNTPROTEIN"/>
</dbReference>
<dbReference type="InterPro" id="IPR005817">
    <property type="entry name" value="Wnt"/>
</dbReference>
<dbReference type="Pfam" id="PF00110">
    <property type="entry name" value="wnt"/>
    <property type="match status" value="1"/>
</dbReference>